<reference evidence="10 11" key="1">
    <citation type="journal article" date="2014" name="Int. J. Syst. Evol. Microbiol.">
        <title>Complete genome sequence of Corynebacterium casei LMG S-19264T (=DSM 44701T), isolated from a smear-ripened cheese.</title>
        <authorList>
            <consortium name="US DOE Joint Genome Institute (JGI-PGF)"/>
            <person name="Walter F."/>
            <person name="Albersmeier A."/>
            <person name="Kalinowski J."/>
            <person name="Ruckert C."/>
        </authorList>
    </citation>
    <scope>NUCLEOTIDE SEQUENCE [LARGE SCALE GENOMIC DNA]</scope>
    <source>
        <strain evidence="10 11">CGMCC 1.15358</strain>
    </source>
</reference>
<dbReference type="EMBL" id="BMIO01000003">
    <property type="protein sequence ID" value="GGD37958.1"/>
    <property type="molecule type" value="Genomic_DNA"/>
</dbReference>
<dbReference type="InterPro" id="IPR035965">
    <property type="entry name" value="PAS-like_dom_sf"/>
</dbReference>
<dbReference type="PROSITE" id="PS50109">
    <property type="entry name" value="HIS_KIN"/>
    <property type="match status" value="1"/>
</dbReference>
<dbReference type="CDD" id="cd00156">
    <property type="entry name" value="REC"/>
    <property type="match status" value="1"/>
</dbReference>
<evidence type="ECO:0000256" key="6">
    <source>
        <dbReference type="PROSITE-ProRule" id="PRU00169"/>
    </source>
</evidence>
<dbReference type="PRINTS" id="PR00344">
    <property type="entry name" value="BCTRLSENSOR"/>
</dbReference>
<dbReference type="Gene3D" id="3.30.450.20">
    <property type="entry name" value="PAS domain"/>
    <property type="match status" value="1"/>
</dbReference>
<feature type="domain" description="Histidine kinase" evidence="8">
    <location>
        <begin position="390"/>
        <end position="601"/>
    </location>
</feature>
<keyword evidence="3 6" id="KW-0597">Phosphoprotein</keyword>
<feature type="modified residue" description="4-aspartylphosphate" evidence="6">
    <location>
        <position position="673"/>
    </location>
</feature>
<dbReference type="PROSITE" id="PS50110">
    <property type="entry name" value="RESPONSE_REGULATORY"/>
    <property type="match status" value="1"/>
</dbReference>
<dbReference type="FunFam" id="1.10.287.130:FF:000063">
    <property type="entry name" value="Hybrid sensor histidine kinase/response regulator"/>
    <property type="match status" value="1"/>
</dbReference>
<dbReference type="EC" id="2.7.13.3" evidence="2"/>
<evidence type="ECO:0000256" key="7">
    <source>
        <dbReference type="SAM" id="Coils"/>
    </source>
</evidence>
<protein>
    <recommendedName>
        <fullName evidence="2">histidine kinase</fullName>
        <ecNumber evidence="2">2.7.13.3</ecNumber>
    </recommendedName>
</protein>
<dbReference type="OrthoDB" id="9764438at2"/>
<dbReference type="GO" id="GO:0000155">
    <property type="term" value="F:phosphorelay sensor kinase activity"/>
    <property type="evidence" value="ECO:0007669"/>
    <property type="project" value="InterPro"/>
</dbReference>
<feature type="coiled-coil region" evidence="7">
    <location>
        <begin position="342"/>
        <end position="383"/>
    </location>
</feature>
<dbReference type="InterPro" id="IPR011006">
    <property type="entry name" value="CheY-like_superfamily"/>
</dbReference>
<dbReference type="InterPro" id="IPR036097">
    <property type="entry name" value="HisK_dim/P_sf"/>
</dbReference>
<dbReference type="NCBIfam" id="NF041832">
    <property type="entry name" value="near_NosP_CTERM"/>
    <property type="match status" value="1"/>
</dbReference>
<gene>
    <name evidence="10" type="primary">gfdS</name>
    <name evidence="10" type="ORF">GCM10010989_10100</name>
</gene>
<sequence>MATRGKDLAPAAPDERDEEIAALKERVRRLEKVNEALIDRAERSSDMEGSYSMFETAIALEAMVRDRTGELEDALGKLAEVNAYLETVSRDADAARARLRDAIESLSDGFALFDADDRLVTHNKAFLKIWPEFADISEASPTFTDLAEQLARGGRTMGSRLSPDRWMRERMARHRDASGAHVQLLSDGRWLQINELRTSEGGTVGIYTDITSVKAEDARERARELAERNLALQASLDTLSEGACLFDSQRRLVAWNEPLIRMLGIESDLEGAIGRHERLNDWCVNECGLDMPHAVEWRSGKGPRISTDCTLKGRNFVIRSVSLSAGGMAYAFDDVTDRIRFQRSMTEQAETLERRVQERTAELIEVNRQLVEAKNEAEQANRSKTSFIAAASHDLLQPLNAARLFVSALAERRLAATNRGLVRQSAVALDSVEELLEALFEISRLDAGAIQPEIAALPLDRILSALRIEFAPLARQDGLKFEIPETGLWVKSDLRLLRRILQNFVSNAIRYTEKGSVVVQALEEGDHVAISVIDTGYGIDPEKREAIFEEFRRLKKTQKTPGKGLGLAIVRRASAMLGHEIDLDSQEGRGSTFTILVPRAEPRVTEAAKTTAGERIGRSGQGTVTVVDNDEQVQEGMRVLLENWGLKVVTGSHPDDAAVVKSVKQGTGLLIADYHLDDGLTGDEAVAMLREKHSGDLPAVIITADRSDEVKMKLGSQGLPILTKPVKPAQLRALLRQLEITG</sequence>
<accession>A0A916YBN6</accession>
<dbReference type="PANTHER" id="PTHR43047">
    <property type="entry name" value="TWO-COMPONENT HISTIDINE PROTEIN KINASE"/>
    <property type="match status" value="1"/>
</dbReference>
<evidence type="ECO:0000256" key="1">
    <source>
        <dbReference type="ARBA" id="ARBA00000085"/>
    </source>
</evidence>
<dbReference type="InterPro" id="IPR004358">
    <property type="entry name" value="Sig_transdc_His_kin-like_C"/>
</dbReference>
<name>A0A916YBN6_9SPHN</name>
<dbReference type="SUPFAM" id="SSF55785">
    <property type="entry name" value="PYP-like sensor domain (PAS domain)"/>
    <property type="match status" value="2"/>
</dbReference>
<feature type="domain" description="Response regulatory" evidence="9">
    <location>
        <begin position="623"/>
        <end position="739"/>
    </location>
</feature>
<dbReference type="SUPFAM" id="SSF52172">
    <property type="entry name" value="CheY-like"/>
    <property type="match status" value="1"/>
</dbReference>
<evidence type="ECO:0000313" key="11">
    <source>
        <dbReference type="Proteomes" id="UP000598997"/>
    </source>
</evidence>
<keyword evidence="5 10" id="KW-0418">Kinase</keyword>
<dbReference type="AlphaFoldDB" id="A0A916YBN6"/>
<comment type="caution">
    <text evidence="10">The sequence shown here is derived from an EMBL/GenBank/DDBJ whole genome shotgun (WGS) entry which is preliminary data.</text>
</comment>
<dbReference type="PANTHER" id="PTHR43047:SF9">
    <property type="entry name" value="HISTIDINE KINASE"/>
    <property type="match status" value="1"/>
</dbReference>
<dbReference type="InterPro" id="IPR003661">
    <property type="entry name" value="HisK_dim/P_dom"/>
</dbReference>
<dbReference type="SMART" id="SM00448">
    <property type="entry name" value="REC"/>
    <property type="match status" value="1"/>
</dbReference>
<evidence type="ECO:0000313" key="10">
    <source>
        <dbReference type="EMBL" id="GGD37958.1"/>
    </source>
</evidence>
<dbReference type="SUPFAM" id="SSF55874">
    <property type="entry name" value="ATPase domain of HSP90 chaperone/DNA topoisomerase II/histidine kinase"/>
    <property type="match status" value="1"/>
</dbReference>
<evidence type="ECO:0000256" key="4">
    <source>
        <dbReference type="ARBA" id="ARBA00022679"/>
    </source>
</evidence>
<dbReference type="InterPro" id="IPR003594">
    <property type="entry name" value="HATPase_dom"/>
</dbReference>
<dbReference type="RefSeq" id="WP_066762929.1">
    <property type="nucleotide sequence ID" value="NZ_BMIO01000003.1"/>
</dbReference>
<dbReference type="SMART" id="SM00387">
    <property type="entry name" value="HATPase_c"/>
    <property type="match status" value="1"/>
</dbReference>
<dbReference type="GO" id="GO:0009927">
    <property type="term" value="F:histidine phosphotransfer kinase activity"/>
    <property type="evidence" value="ECO:0007669"/>
    <property type="project" value="TreeGrafter"/>
</dbReference>
<evidence type="ECO:0000259" key="8">
    <source>
        <dbReference type="PROSITE" id="PS50109"/>
    </source>
</evidence>
<evidence type="ECO:0000256" key="2">
    <source>
        <dbReference type="ARBA" id="ARBA00012438"/>
    </source>
</evidence>
<dbReference type="CDD" id="cd00075">
    <property type="entry name" value="HATPase"/>
    <property type="match status" value="1"/>
</dbReference>
<evidence type="ECO:0000256" key="3">
    <source>
        <dbReference type="ARBA" id="ARBA00022553"/>
    </source>
</evidence>
<keyword evidence="7" id="KW-0175">Coiled coil</keyword>
<dbReference type="Pfam" id="PF02518">
    <property type="entry name" value="HATPase_c"/>
    <property type="match status" value="1"/>
</dbReference>
<dbReference type="Gene3D" id="1.10.287.130">
    <property type="match status" value="1"/>
</dbReference>
<dbReference type="InterPro" id="IPR005467">
    <property type="entry name" value="His_kinase_dom"/>
</dbReference>
<dbReference type="Pfam" id="PF00512">
    <property type="entry name" value="HisKA"/>
    <property type="match status" value="1"/>
</dbReference>
<dbReference type="Proteomes" id="UP000598997">
    <property type="component" value="Unassembled WGS sequence"/>
</dbReference>
<dbReference type="InterPro" id="IPR036890">
    <property type="entry name" value="HATPase_C_sf"/>
</dbReference>
<dbReference type="Pfam" id="PF12860">
    <property type="entry name" value="PAS_7"/>
    <property type="match status" value="2"/>
</dbReference>
<keyword evidence="11" id="KW-1185">Reference proteome</keyword>
<keyword evidence="4" id="KW-0808">Transferase</keyword>
<evidence type="ECO:0000259" key="9">
    <source>
        <dbReference type="PROSITE" id="PS50110"/>
    </source>
</evidence>
<proteinExistence type="predicted"/>
<dbReference type="SUPFAM" id="SSF47384">
    <property type="entry name" value="Homodimeric domain of signal transducing histidine kinase"/>
    <property type="match status" value="1"/>
</dbReference>
<evidence type="ECO:0000256" key="5">
    <source>
        <dbReference type="ARBA" id="ARBA00022777"/>
    </source>
</evidence>
<dbReference type="GO" id="GO:0005886">
    <property type="term" value="C:plasma membrane"/>
    <property type="evidence" value="ECO:0007669"/>
    <property type="project" value="TreeGrafter"/>
</dbReference>
<dbReference type="SMART" id="SM00388">
    <property type="entry name" value="HisKA"/>
    <property type="match status" value="1"/>
</dbReference>
<dbReference type="Gene3D" id="3.40.50.2300">
    <property type="match status" value="1"/>
</dbReference>
<comment type="catalytic activity">
    <reaction evidence="1">
        <text>ATP + protein L-histidine = ADP + protein N-phospho-L-histidine.</text>
        <dbReference type="EC" id="2.7.13.3"/>
    </reaction>
</comment>
<dbReference type="InterPro" id="IPR001789">
    <property type="entry name" value="Sig_transdc_resp-reg_receiver"/>
</dbReference>
<dbReference type="Gene3D" id="3.30.565.10">
    <property type="entry name" value="Histidine kinase-like ATPase, C-terminal domain"/>
    <property type="match status" value="1"/>
</dbReference>
<dbReference type="CDD" id="cd00082">
    <property type="entry name" value="HisKA"/>
    <property type="match status" value="1"/>
</dbReference>
<dbReference type="Pfam" id="PF00072">
    <property type="entry name" value="Response_reg"/>
    <property type="match status" value="1"/>
</dbReference>
<organism evidence="10 11">
    <name type="scientific">Croceicoccus pelagius</name>
    <dbReference type="NCBI Taxonomy" id="1703341"/>
    <lineage>
        <taxon>Bacteria</taxon>
        <taxon>Pseudomonadati</taxon>
        <taxon>Pseudomonadota</taxon>
        <taxon>Alphaproteobacteria</taxon>
        <taxon>Sphingomonadales</taxon>
        <taxon>Erythrobacteraceae</taxon>
        <taxon>Croceicoccus</taxon>
    </lineage>
</organism>
<dbReference type="FunFam" id="3.30.565.10:FF:000049">
    <property type="entry name" value="Two-component sensor histidine kinase"/>
    <property type="match status" value="1"/>
</dbReference>